<dbReference type="InterPro" id="IPR002589">
    <property type="entry name" value="Macro_dom"/>
</dbReference>
<dbReference type="PANTHER" id="PTHR11106:SF27">
    <property type="entry name" value="MACRO DOMAIN-CONTAINING PROTEIN"/>
    <property type="match status" value="1"/>
</dbReference>
<dbReference type="EMBL" id="DWXN01000002">
    <property type="protein sequence ID" value="HJB74278.1"/>
    <property type="molecule type" value="Genomic_DNA"/>
</dbReference>
<accession>A0A9D2S7Y5</accession>
<dbReference type="Pfam" id="PF01661">
    <property type="entry name" value="Macro"/>
    <property type="match status" value="1"/>
</dbReference>
<organism evidence="2 3">
    <name type="scientific">Candidatus Eubacterium faecale</name>
    <dbReference type="NCBI Taxonomy" id="2838568"/>
    <lineage>
        <taxon>Bacteria</taxon>
        <taxon>Bacillati</taxon>
        <taxon>Bacillota</taxon>
        <taxon>Clostridia</taxon>
        <taxon>Eubacteriales</taxon>
        <taxon>Eubacteriaceae</taxon>
        <taxon>Eubacterium</taxon>
    </lineage>
</organism>
<gene>
    <name evidence="2" type="ORF">IAA37_01205</name>
</gene>
<reference evidence="2" key="1">
    <citation type="journal article" date="2021" name="PeerJ">
        <title>Extensive microbial diversity within the chicken gut microbiome revealed by metagenomics and culture.</title>
        <authorList>
            <person name="Gilroy R."/>
            <person name="Ravi A."/>
            <person name="Getino M."/>
            <person name="Pursley I."/>
            <person name="Horton D.L."/>
            <person name="Alikhan N.F."/>
            <person name="Baker D."/>
            <person name="Gharbi K."/>
            <person name="Hall N."/>
            <person name="Watson M."/>
            <person name="Adriaenssens E.M."/>
            <person name="Foster-Nyarko E."/>
            <person name="Jarju S."/>
            <person name="Secka A."/>
            <person name="Antonio M."/>
            <person name="Oren A."/>
            <person name="Chaudhuri R.R."/>
            <person name="La Ragione R."/>
            <person name="Hildebrand F."/>
            <person name="Pallen M.J."/>
        </authorList>
    </citation>
    <scope>NUCLEOTIDE SEQUENCE</scope>
    <source>
        <strain evidence="2">CHK188-16595</strain>
    </source>
</reference>
<dbReference type="CDD" id="cd02908">
    <property type="entry name" value="Macro_OAADPr_deacetylase"/>
    <property type="match status" value="1"/>
</dbReference>
<dbReference type="Gene3D" id="3.40.220.10">
    <property type="entry name" value="Leucine Aminopeptidase, subunit E, domain 1"/>
    <property type="match status" value="1"/>
</dbReference>
<evidence type="ECO:0000259" key="1">
    <source>
        <dbReference type="PROSITE" id="PS51154"/>
    </source>
</evidence>
<sequence length="347" mass="38113">MPLQFVRNDITNMACDAIVNAANETLLGGGGVDGAIHRAAGPALLKECKTLGGCKTGSAKITNGYNLKCRYIIHTVGPVWRGGSHHEEDLLKSCYRSSLILAKEYGCESVAFPLISAGVYGYPVQDAVRVAVNTIADFLMENDMLVYLVFFGKAAFSAGSKLISGIRQYVDDCYVESHTDAEYERMRRAQSSATLCDTVACAPEAFSMPCGHAYASPDSAPDSSLETYLKQVKDESFSQMLLRKIDEAGMTDSACYRRANVDRKLFSKIRSNVNYKPKKTTVLAFCIALRLPLNETQEMLMKAGFALSHSSVFDIVVEYFIVHKIYDIYQINEALFAFDQPLLGSAA</sequence>
<dbReference type="SUPFAM" id="SSF52949">
    <property type="entry name" value="Macro domain-like"/>
    <property type="match status" value="1"/>
</dbReference>
<evidence type="ECO:0000313" key="2">
    <source>
        <dbReference type="EMBL" id="HJB74278.1"/>
    </source>
</evidence>
<dbReference type="PROSITE" id="PS51154">
    <property type="entry name" value="MACRO"/>
    <property type="match status" value="1"/>
</dbReference>
<dbReference type="AlphaFoldDB" id="A0A9D2S7Y5"/>
<protein>
    <submittedName>
        <fullName evidence="2">O-acetyl-ADP-ribose deacetylase</fullName>
    </submittedName>
</protein>
<name>A0A9D2S7Y5_9FIRM</name>
<reference evidence="2" key="2">
    <citation type="submission" date="2021-04" db="EMBL/GenBank/DDBJ databases">
        <authorList>
            <person name="Gilroy R."/>
        </authorList>
    </citation>
    <scope>NUCLEOTIDE SEQUENCE</scope>
    <source>
        <strain evidence="2">CHK188-16595</strain>
    </source>
</reference>
<dbReference type="InterPro" id="IPR043472">
    <property type="entry name" value="Macro_dom-like"/>
</dbReference>
<dbReference type="NCBIfam" id="NF001664">
    <property type="entry name" value="PRK00431.1-6"/>
    <property type="match status" value="1"/>
</dbReference>
<evidence type="ECO:0000313" key="3">
    <source>
        <dbReference type="Proteomes" id="UP000823877"/>
    </source>
</evidence>
<dbReference type="Proteomes" id="UP000823877">
    <property type="component" value="Unassembled WGS sequence"/>
</dbReference>
<comment type="caution">
    <text evidence="2">The sequence shown here is derived from an EMBL/GenBank/DDBJ whole genome shotgun (WGS) entry which is preliminary data.</text>
</comment>
<feature type="domain" description="Macro" evidence="1">
    <location>
        <begin position="1"/>
        <end position="155"/>
    </location>
</feature>
<dbReference type="PANTHER" id="PTHR11106">
    <property type="entry name" value="GANGLIOSIDE INDUCED DIFFERENTIATION ASSOCIATED PROTEIN 2-RELATED"/>
    <property type="match status" value="1"/>
</dbReference>
<proteinExistence type="predicted"/>
<dbReference type="SMART" id="SM00506">
    <property type="entry name" value="A1pp"/>
    <property type="match status" value="1"/>
</dbReference>